<accession>A0ABT9JCL2</accession>
<name>A0ABT9JCL2_9RHOB</name>
<sequence length="248" mass="25622">MGMGTAPIGRTVYTAARSLPCCVALFLPIGGGPAGAEAIIAPVHRISIAGVHEPLGSVEVAQGRAALEIRLRLAGFPPGWHAMHVHDRPDCGPAMVDDKIVAGAAAGPHFDPTGAMAAMASMPVGASMQDGMAMQDDMAMQGGAAMAGMDHMRDRESPPDGNPAAAPRPTPAADPPPPPGRMPRPLGDLPAVHTAADGTTDMRILSYRLNLDQMRGRALMLHEFPEGSDDPRMPKDGGAKIACAVLPE</sequence>
<dbReference type="InterPro" id="IPR001424">
    <property type="entry name" value="SOD_Cu_Zn_dom"/>
</dbReference>
<evidence type="ECO:0000259" key="3">
    <source>
        <dbReference type="Pfam" id="PF00080"/>
    </source>
</evidence>
<evidence type="ECO:0000313" key="5">
    <source>
        <dbReference type="Proteomes" id="UP001224997"/>
    </source>
</evidence>
<dbReference type="InterPro" id="IPR018152">
    <property type="entry name" value="SOD_Cu/Zn_BS"/>
</dbReference>
<evidence type="ECO:0000313" key="4">
    <source>
        <dbReference type="EMBL" id="MDP5307557.1"/>
    </source>
</evidence>
<comment type="similarity">
    <text evidence="1">Belongs to the Cu-Zn superoxide dismutase family.</text>
</comment>
<organism evidence="4 5">
    <name type="scientific">Paracoccus spongiarum</name>
    <dbReference type="NCBI Taxonomy" id="3064387"/>
    <lineage>
        <taxon>Bacteria</taxon>
        <taxon>Pseudomonadati</taxon>
        <taxon>Pseudomonadota</taxon>
        <taxon>Alphaproteobacteria</taxon>
        <taxon>Rhodobacterales</taxon>
        <taxon>Paracoccaceae</taxon>
        <taxon>Paracoccus</taxon>
    </lineage>
</organism>
<dbReference type="PROSITE" id="PS00087">
    <property type="entry name" value="SOD_CU_ZN_1"/>
    <property type="match status" value="1"/>
</dbReference>
<dbReference type="Gene3D" id="2.60.40.200">
    <property type="entry name" value="Superoxide dismutase, copper/zinc binding domain"/>
    <property type="match status" value="1"/>
</dbReference>
<evidence type="ECO:0000256" key="1">
    <source>
        <dbReference type="ARBA" id="ARBA00010457"/>
    </source>
</evidence>
<dbReference type="SUPFAM" id="SSF49329">
    <property type="entry name" value="Cu,Zn superoxide dismutase-like"/>
    <property type="match status" value="1"/>
</dbReference>
<dbReference type="Proteomes" id="UP001224997">
    <property type="component" value="Unassembled WGS sequence"/>
</dbReference>
<proteinExistence type="inferred from homology"/>
<dbReference type="RefSeq" id="WP_305963408.1">
    <property type="nucleotide sequence ID" value="NZ_JAVAMQ010000008.1"/>
</dbReference>
<feature type="domain" description="Superoxide dismutase copper/zinc binding" evidence="3">
    <location>
        <begin position="182"/>
        <end position="245"/>
    </location>
</feature>
<feature type="compositionally biased region" description="Pro residues" evidence="2">
    <location>
        <begin position="166"/>
        <end position="182"/>
    </location>
</feature>
<dbReference type="EMBL" id="JAVAMQ010000008">
    <property type="protein sequence ID" value="MDP5307557.1"/>
    <property type="molecule type" value="Genomic_DNA"/>
</dbReference>
<feature type="region of interest" description="Disordered" evidence="2">
    <location>
        <begin position="144"/>
        <end position="192"/>
    </location>
</feature>
<feature type="domain" description="Superoxide dismutase copper/zinc binding" evidence="3">
    <location>
        <begin position="56"/>
        <end position="115"/>
    </location>
</feature>
<gene>
    <name evidence="4" type="ORF">Q5Y72_10680</name>
</gene>
<dbReference type="Pfam" id="PF00080">
    <property type="entry name" value="Sod_Cu"/>
    <property type="match status" value="2"/>
</dbReference>
<evidence type="ECO:0000256" key="2">
    <source>
        <dbReference type="SAM" id="MobiDB-lite"/>
    </source>
</evidence>
<dbReference type="InterPro" id="IPR036423">
    <property type="entry name" value="SOD-like_Cu/Zn_dom_sf"/>
</dbReference>
<comment type="caution">
    <text evidence="4">The sequence shown here is derived from an EMBL/GenBank/DDBJ whole genome shotgun (WGS) entry which is preliminary data.</text>
</comment>
<reference evidence="4 5" key="1">
    <citation type="submission" date="2023-08" db="EMBL/GenBank/DDBJ databases">
        <authorList>
            <person name="Park J.-S."/>
        </authorList>
    </citation>
    <scope>NUCLEOTIDE SEQUENCE [LARGE SCALE GENOMIC DNA]</scope>
    <source>
        <strain evidence="4 5">2205BS29-5</strain>
    </source>
</reference>
<keyword evidence="5" id="KW-1185">Reference proteome</keyword>
<protein>
    <submittedName>
        <fullName evidence="4">Superoxide dismutase family protein</fullName>
    </submittedName>
</protein>